<evidence type="ECO:0000256" key="1">
    <source>
        <dbReference type="SAM" id="MobiDB-lite"/>
    </source>
</evidence>
<dbReference type="RefSeq" id="XP_018188632.1">
    <property type="nucleotide sequence ID" value="XM_018335131.1"/>
</dbReference>
<dbReference type="InParanoid" id="A0A161TBM6"/>
<reference evidence="2 3" key="1">
    <citation type="journal article" date="2016" name="Fungal Biol.">
        <title>The genome of Xylona heveae provides a window into fungal endophytism.</title>
        <authorList>
            <person name="Gazis R."/>
            <person name="Kuo A."/>
            <person name="Riley R."/>
            <person name="LaButti K."/>
            <person name="Lipzen A."/>
            <person name="Lin J."/>
            <person name="Amirebrahimi M."/>
            <person name="Hesse C.N."/>
            <person name="Spatafora J.W."/>
            <person name="Henrissat B."/>
            <person name="Hainaut M."/>
            <person name="Grigoriev I.V."/>
            <person name="Hibbett D.S."/>
        </authorList>
    </citation>
    <scope>NUCLEOTIDE SEQUENCE [LARGE SCALE GENOMIC DNA]</scope>
    <source>
        <strain evidence="2 3">TC161</strain>
    </source>
</reference>
<evidence type="ECO:0000313" key="2">
    <source>
        <dbReference type="EMBL" id="KZF23077.1"/>
    </source>
</evidence>
<sequence>MDFCSESTRVPFQTGMSAEEQIDEEMTDIDETEWEYRDDLGESDTANFTNEFGTLMNIDDYAEEQDNMDVDIAYPAAGDNDSNGSLAPTSDVDDDDVTEMILDHDEGEASGREETDIADSRETVISWLSSVPTANSSSGPNVTDTGILIDSNGSTDRAEEQHRQPQSENVERRRLRRIRPLRRSSSVANLSVASSSPWSLSAVLRVEDKQITPGTMIYTMISIALEFTIVHAVELNNVLETCQSKDPNMDISSHDVIHKFRQILWESLAEMNTSADYVQLIIGTLSRLRPTDEIVSYFNTPLRHSIIHTCIRRLQDEHRDAKIRAKRKEPAKFCSIEHYTVFRMEELRILCEMQKRNIKLRREQIDAAWRKAHKRSELHPESPSELLREQMRPAGKTLFFDDLIDKSKAEPTQEKCERLGAYFSMGAEQKMKLIGSVSNVLVELCDMAGCYRCELSPSLRQRLRNSGLTEAQLRDVDECRYLKEVFSKEMERLEAGQRDWIKRTSDVSEAER</sequence>
<organism evidence="2 3">
    <name type="scientific">Xylona heveae (strain CBS 132557 / TC161)</name>
    <dbReference type="NCBI Taxonomy" id="1328760"/>
    <lineage>
        <taxon>Eukaryota</taxon>
        <taxon>Fungi</taxon>
        <taxon>Dikarya</taxon>
        <taxon>Ascomycota</taxon>
        <taxon>Pezizomycotina</taxon>
        <taxon>Xylonomycetes</taxon>
        <taxon>Xylonales</taxon>
        <taxon>Xylonaceae</taxon>
        <taxon>Xylona</taxon>
    </lineage>
</organism>
<feature type="region of interest" description="Disordered" evidence="1">
    <location>
        <begin position="74"/>
        <end position="93"/>
    </location>
</feature>
<dbReference type="EMBL" id="KV407458">
    <property type="protein sequence ID" value="KZF23077.1"/>
    <property type="molecule type" value="Genomic_DNA"/>
</dbReference>
<keyword evidence="3" id="KW-1185">Reference proteome</keyword>
<gene>
    <name evidence="2" type="ORF">L228DRAFT_268434</name>
</gene>
<dbReference type="AlphaFoldDB" id="A0A161TBM6"/>
<feature type="compositionally biased region" description="Basic and acidic residues" evidence="1">
    <location>
        <begin position="156"/>
        <end position="172"/>
    </location>
</feature>
<feature type="compositionally biased region" description="Polar residues" evidence="1">
    <location>
        <begin position="131"/>
        <end position="144"/>
    </location>
</feature>
<name>A0A161TBM6_XYLHT</name>
<dbReference type="Proteomes" id="UP000076632">
    <property type="component" value="Unassembled WGS sequence"/>
</dbReference>
<dbReference type="GeneID" id="28900268"/>
<evidence type="ECO:0000313" key="3">
    <source>
        <dbReference type="Proteomes" id="UP000076632"/>
    </source>
</evidence>
<accession>A0A161TBM6</accession>
<proteinExistence type="predicted"/>
<protein>
    <submittedName>
        <fullName evidence="2">Uncharacterized protein</fullName>
    </submittedName>
</protein>
<feature type="region of interest" description="Disordered" evidence="1">
    <location>
        <begin position="131"/>
        <end position="172"/>
    </location>
</feature>